<evidence type="ECO:0000256" key="6">
    <source>
        <dbReference type="ARBA" id="ARBA00022692"/>
    </source>
</evidence>
<dbReference type="InterPro" id="IPR035906">
    <property type="entry name" value="MetI-like_sf"/>
</dbReference>
<dbReference type="Pfam" id="PF00528">
    <property type="entry name" value="BPD_transp_1"/>
    <property type="match status" value="1"/>
</dbReference>
<protein>
    <recommendedName>
        <fullName evidence="10">Molybdenum transport system permease</fullName>
    </recommendedName>
</protein>
<evidence type="ECO:0000256" key="7">
    <source>
        <dbReference type="ARBA" id="ARBA00022989"/>
    </source>
</evidence>
<keyword evidence="4 10" id="KW-1003">Cell membrane</keyword>
<evidence type="ECO:0000313" key="13">
    <source>
        <dbReference type="Proteomes" id="UP000670947"/>
    </source>
</evidence>
<evidence type="ECO:0000256" key="10">
    <source>
        <dbReference type="RuleBase" id="RU365097"/>
    </source>
</evidence>
<accession>A0ABS3W463</accession>
<dbReference type="NCBIfam" id="TIGR02141">
    <property type="entry name" value="modB_ABC"/>
    <property type="match status" value="1"/>
</dbReference>
<evidence type="ECO:0000256" key="4">
    <source>
        <dbReference type="ARBA" id="ARBA00022475"/>
    </source>
</evidence>
<dbReference type="InterPro" id="IPR011867">
    <property type="entry name" value="ModB_ABC"/>
</dbReference>
<feature type="transmembrane region" description="Helical" evidence="9">
    <location>
        <begin position="12"/>
        <end position="36"/>
    </location>
</feature>
<feature type="transmembrane region" description="Helical" evidence="9">
    <location>
        <begin position="196"/>
        <end position="215"/>
    </location>
</feature>
<keyword evidence="7 9" id="KW-1133">Transmembrane helix</keyword>
<comment type="caution">
    <text evidence="10">Lacks conserved residue(s) required for the propagation of feature annotation.</text>
</comment>
<evidence type="ECO:0000256" key="8">
    <source>
        <dbReference type="ARBA" id="ARBA00023136"/>
    </source>
</evidence>
<dbReference type="Proteomes" id="UP000670947">
    <property type="component" value="Unassembled WGS sequence"/>
</dbReference>
<proteinExistence type="inferred from homology"/>
<dbReference type="InterPro" id="IPR000515">
    <property type="entry name" value="MetI-like"/>
</dbReference>
<dbReference type="PROSITE" id="PS50928">
    <property type="entry name" value="ABC_TM1"/>
    <property type="match status" value="1"/>
</dbReference>
<keyword evidence="3 9" id="KW-0813">Transport</keyword>
<feature type="transmembrane region" description="Helical" evidence="9">
    <location>
        <begin position="82"/>
        <end position="107"/>
    </location>
</feature>
<sequence>MDWSTFWDPIGLSVQISVVASVLVFAASLFIAWPMARARFFGKSMLETILLLPLVLPPTVIGFVLLVVIGRRGWIGKAYESLFGGPILFTWGAAVIAAAVVAFPLAYRTIKTGLQGVDADLEHAARAMGANEWQVFRHITVPLAARSLVSGYILGFCRGLGEFGATLMVAGNIPGRTQTIPTAIYVASDGGSMTMAWAWAGAMIALSFLMLLLVGRMSKGA</sequence>
<reference evidence="12 13" key="1">
    <citation type="submission" date="2021-03" db="EMBL/GenBank/DDBJ databases">
        <title>Paenibacillus artemisicola MWE-103 whole genome sequence.</title>
        <authorList>
            <person name="Ham Y.J."/>
        </authorList>
    </citation>
    <scope>NUCLEOTIDE SEQUENCE [LARGE SCALE GENOMIC DNA]</scope>
    <source>
        <strain evidence="12 13">MWE-103</strain>
    </source>
</reference>
<comment type="caution">
    <text evidence="12">The sequence shown here is derived from an EMBL/GenBank/DDBJ whole genome shotgun (WGS) entry which is preliminary data.</text>
</comment>
<comment type="similarity">
    <text evidence="2 10">Belongs to the binding-protein-dependent transport system permease family. CysTW subfamily.</text>
</comment>
<dbReference type="RefSeq" id="WP_208846024.1">
    <property type="nucleotide sequence ID" value="NZ_JAGGDJ010000001.1"/>
</dbReference>
<dbReference type="CDD" id="cd06261">
    <property type="entry name" value="TM_PBP2"/>
    <property type="match status" value="1"/>
</dbReference>
<evidence type="ECO:0000256" key="5">
    <source>
        <dbReference type="ARBA" id="ARBA00022505"/>
    </source>
</evidence>
<dbReference type="PANTHER" id="PTHR30183">
    <property type="entry name" value="MOLYBDENUM TRANSPORT SYSTEM PERMEASE PROTEIN MODB"/>
    <property type="match status" value="1"/>
</dbReference>
<keyword evidence="13" id="KW-1185">Reference proteome</keyword>
<evidence type="ECO:0000256" key="3">
    <source>
        <dbReference type="ARBA" id="ARBA00022448"/>
    </source>
</evidence>
<dbReference type="Gene3D" id="1.10.3720.10">
    <property type="entry name" value="MetI-like"/>
    <property type="match status" value="1"/>
</dbReference>
<keyword evidence="8 9" id="KW-0472">Membrane</keyword>
<evidence type="ECO:0000256" key="9">
    <source>
        <dbReference type="RuleBase" id="RU363032"/>
    </source>
</evidence>
<dbReference type="SUPFAM" id="SSF161098">
    <property type="entry name" value="MetI-like"/>
    <property type="match status" value="1"/>
</dbReference>
<keyword evidence="5 10" id="KW-0500">Molybdenum</keyword>
<comment type="function">
    <text evidence="10">Part of the binding-protein-dependent transport system for molybdenum; probably responsible for the translocation of the substrate across the membrane.</text>
</comment>
<comment type="subcellular location">
    <subcellularLocation>
        <location evidence="1 9">Cell membrane</location>
        <topology evidence="1 9">Multi-pass membrane protein</topology>
    </subcellularLocation>
</comment>
<evidence type="ECO:0000313" key="12">
    <source>
        <dbReference type="EMBL" id="MBO7743082.1"/>
    </source>
</evidence>
<name>A0ABS3W463_9BACL</name>
<gene>
    <name evidence="12" type="primary">modB</name>
    <name evidence="12" type="ORF">I8J29_02655</name>
</gene>
<evidence type="ECO:0000259" key="11">
    <source>
        <dbReference type="PROSITE" id="PS50928"/>
    </source>
</evidence>
<evidence type="ECO:0000256" key="1">
    <source>
        <dbReference type="ARBA" id="ARBA00004651"/>
    </source>
</evidence>
<organism evidence="12 13">
    <name type="scientific">Paenibacillus artemisiicola</name>
    <dbReference type="NCBI Taxonomy" id="1172618"/>
    <lineage>
        <taxon>Bacteria</taxon>
        <taxon>Bacillati</taxon>
        <taxon>Bacillota</taxon>
        <taxon>Bacilli</taxon>
        <taxon>Bacillales</taxon>
        <taxon>Paenibacillaceae</taxon>
        <taxon>Paenibacillus</taxon>
    </lineage>
</organism>
<dbReference type="PANTHER" id="PTHR30183:SF3">
    <property type="entry name" value="MOLYBDENUM TRANSPORT SYSTEM PERMEASE PROTEIN MODB"/>
    <property type="match status" value="1"/>
</dbReference>
<feature type="transmembrane region" description="Helical" evidence="9">
    <location>
        <begin position="48"/>
        <end position="70"/>
    </location>
</feature>
<dbReference type="EMBL" id="JAGGDJ010000001">
    <property type="protein sequence ID" value="MBO7743082.1"/>
    <property type="molecule type" value="Genomic_DNA"/>
</dbReference>
<feature type="domain" description="ABC transmembrane type-1" evidence="11">
    <location>
        <begin position="10"/>
        <end position="218"/>
    </location>
</feature>
<evidence type="ECO:0000256" key="2">
    <source>
        <dbReference type="ARBA" id="ARBA00007069"/>
    </source>
</evidence>
<keyword evidence="6 9" id="KW-0812">Transmembrane</keyword>